<proteinExistence type="predicted"/>
<name>A0LQQ4_SYNFM</name>
<dbReference type="Proteomes" id="UP000001784">
    <property type="component" value="Chromosome"/>
</dbReference>
<gene>
    <name evidence="2" type="ordered locus">Sfum_4091</name>
</gene>
<dbReference type="HOGENOM" id="CLU_2371741_0_0_7"/>
<dbReference type="EMBL" id="CP000478">
    <property type="protein sequence ID" value="ABK19756.1"/>
    <property type="molecule type" value="Genomic_DNA"/>
</dbReference>
<keyword evidence="3" id="KW-1185">Reference proteome</keyword>
<evidence type="ECO:0000313" key="2">
    <source>
        <dbReference type="EMBL" id="ABK19756.1"/>
    </source>
</evidence>
<accession>A0LQQ4</accession>
<organism evidence="2 3">
    <name type="scientific">Syntrophobacter fumaroxidans (strain DSM 10017 / MPOB)</name>
    <dbReference type="NCBI Taxonomy" id="335543"/>
    <lineage>
        <taxon>Bacteria</taxon>
        <taxon>Pseudomonadati</taxon>
        <taxon>Thermodesulfobacteriota</taxon>
        <taxon>Syntrophobacteria</taxon>
        <taxon>Syntrophobacterales</taxon>
        <taxon>Syntrophobacteraceae</taxon>
        <taxon>Syntrophobacter</taxon>
    </lineage>
</organism>
<evidence type="ECO:0000313" key="3">
    <source>
        <dbReference type="Proteomes" id="UP000001784"/>
    </source>
</evidence>
<feature type="compositionally biased region" description="Basic and acidic residues" evidence="1">
    <location>
        <begin position="59"/>
        <end position="70"/>
    </location>
</feature>
<feature type="region of interest" description="Disordered" evidence="1">
    <location>
        <begin position="1"/>
        <end position="95"/>
    </location>
</feature>
<dbReference type="InParanoid" id="A0LQQ4"/>
<dbReference type="KEGG" id="sfu:Sfum_4091"/>
<protein>
    <submittedName>
        <fullName evidence="2">Uncharacterized protein</fullName>
    </submittedName>
</protein>
<sequence length="95" mass="10730">MFRDLERESVSQGTFDRFDTEMTHPELSAWSGISRQQKPWTEPGLTEVANRPVPLLVPGDRKSAEFRPDPPGRSFPCRAGRPSRFHESASIPHGL</sequence>
<evidence type="ECO:0000256" key="1">
    <source>
        <dbReference type="SAM" id="MobiDB-lite"/>
    </source>
</evidence>
<reference evidence="2 3" key="1">
    <citation type="submission" date="2006-10" db="EMBL/GenBank/DDBJ databases">
        <title>Complete sequence of Syntrophobacter fumaroxidans MPOB.</title>
        <authorList>
            <consortium name="US DOE Joint Genome Institute"/>
            <person name="Copeland A."/>
            <person name="Lucas S."/>
            <person name="Lapidus A."/>
            <person name="Barry K."/>
            <person name="Detter J.C."/>
            <person name="Glavina del Rio T."/>
            <person name="Hammon N."/>
            <person name="Israni S."/>
            <person name="Pitluck S."/>
            <person name="Goltsman E.G."/>
            <person name="Martinez M."/>
            <person name="Schmutz J."/>
            <person name="Larimer F."/>
            <person name="Land M."/>
            <person name="Hauser L."/>
            <person name="Kyrpides N."/>
            <person name="Kim E."/>
            <person name="Boone D.R."/>
            <person name="Brockman F."/>
            <person name="Culley D."/>
            <person name="Ferry J."/>
            <person name="Gunsalus R."/>
            <person name="McInerney M.J."/>
            <person name="Morrison M."/>
            <person name="Plugge C."/>
            <person name="Rohlin L."/>
            <person name="Scholten J."/>
            <person name="Sieber J."/>
            <person name="Stams A.J.M."/>
            <person name="Worm P."/>
            <person name="Henstra A.M."/>
            <person name="Richardson P."/>
        </authorList>
    </citation>
    <scope>NUCLEOTIDE SEQUENCE [LARGE SCALE GENOMIC DNA]</scope>
    <source>
        <strain evidence="3">DSM 10017 / MPOB</strain>
    </source>
</reference>
<dbReference type="AlphaFoldDB" id="A0LQQ4"/>